<evidence type="ECO:0000256" key="1">
    <source>
        <dbReference type="ARBA" id="ARBA00024322"/>
    </source>
</evidence>
<evidence type="ECO:0000313" key="6">
    <source>
        <dbReference type="Proteomes" id="UP001321786"/>
    </source>
</evidence>
<dbReference type="PANTHER" id="PTHR33941">
    <property type="entry name" value="PROPANEDIOL UTILIZATION PROTEIN PDUA"/>
    <property type="match status" value="1"/>
</dbReference>
<dbReference type="InterPro" id="IPR000249">
    <property type="entry name" value="BMC_dom"/>
</dbReference>
<dbReference type="RefSeq" id="WP_338536308.1">
    <property type="nucleotide sequence ID" value="NZ_AP028654.1"/>
</dbReference>
<dbReference type="CDD" id="cd07045">
    <property type="entry name" value="BMC_CcmK_like"/>
    <property type="match status" value="1"/>
</dbReference>
<dbReference type="EMBL" id="AP028654">
    <property type="protein sequence ID" value="BEP27950.1"/>
    <property type="molecule type" value="Genomic_DNA"/>
</dbReference>
<proteinExistence type="inferred from homology"/>
<dbReference type="InterPro" id="IPR050575">
    <property type="entry name" value="BMC_shell"/>
</dbReference>
<comment type="subcellular location">
    <subcellularLocation>
        <location evidence="1">Bacterial microcompartment</location>
    </subcellularLocation>
</comment>
<keyword evidence="2" id="KW-1283">Bacterial microcompartment</keyword>
<dbReference type="Gene3D" id="3.30.70.1710">
    <property type="match status" value="1"/>
</dbReference>
<dbReference type="Proteomes" id="UP001321786">
    <property type="component" value="Chromosome"/>
</dbReference>
<dbReference type="SMART" id="SM00877">
    <property type="entry name" value="BMC"/>
    <property type="match status" value="1"/>
</dbReference>
<dbReference type="InterPro" id="IPR037233">
    <property type="entry name" value="CcmK-like_sf"/>
</dbReference>
<evidence type="ECO:0000256" key="3">
    <source>
        <dbReference type="PROSITE-ProRule" id="PRU01278"/>
    </source>
</evidence>
<dbReference type="InterPro" id="IPR044872">
    <property type="entry name" value="CcmK/CsoS1_BMC"/>
</dbReference>
<accession>A0AAU9ESD5</accession>
<evidence type="ECO:0000259" key="4">
    <source>
        <dbReference type="PROSITE" id="PS51930"/>
    </source>
</evidence>
<feature type="domain" description="BMC" evidence="4">
    <location>
        <begin position="4"/>
        <end position="88"/>
    </location>
</feature>
<dbReference type="KEGG" id="hprf:HLPR_02810"/>
<reference evidence="5 6" key="1">
    <citation type="submission" date="2023-08" db="EMBL/GenBank/DDBJ databases">
        <title>Helicovermis profunda gen. nov., sp. nov., a novel mesophilic, fermentative bacterium within the Bacillota from a deep-sea hydrothermal vent chimney.</title>
        <authorList>
            <person name="Miyazaki U."/>
            <person name="Mizutani D."/>
            <person name="Hashimoto Y."/>
            <person name="Tame A."/>
            <person name="Sawayama S."/>
            <person name="Miyazaki J."/>
            <person name="Takai K."/>
            <person name="Nakagawa S."/>
        </authorList>
    </citation>
    <scope>NUCLEOTIDE SEQUENCE [LARGE SCALE GENOMIC DNA]</scope>
    <source>
        <strain evidence="5 6">S502</strain>
    </source>
</reference>
<organism evidence="5 6">
    <name type="scientific">Helicovermis profundi</name>
    <dbReference type="NCBI Taxonomy" id="3065157"/>
    <lineage>
        <taxon>Bacteria</taxon>
        <taxon>Bacillati</taxon>
        <taxon>Bacillota</taxon>
        <taxon>Clostridia</taxon>
        <taxon>Helicovermis</taxon>
    </lineage>
</organism>
<evidence type="ECO:0000256" key="2">
    <source>
        <dbReference type="ARBA" id="ARBA00024446"/>
    </source>
</evidence>
<evidence type="ECO:0000313" key="5">
    <source>
        <dbReference type="EMBL" id="BEP27950.1"/>
    </source>
</evidence>
<dbReference type="PANTHER" id="PTHR33941:SF11">
    <property type="entry name" value="BACTERIAL MICROCOMPARTMENT SHELL PROTEIN PDUJ"/>
    <property type="match status" value="1"/>
</dbReference>
<protein>
    <submittedName>
        <fullName evidence="5">BMC domain-containing protein</fullName>
    </submittedName>
</protein>
<dbReference type="PROSITE" id="PS51930">
    <property type="entry name" value="BMC_2"/>
    <property type="match status" value="1"/>
</dbReference>
<gene>
    <name evidence="5" type="ORF">HLPR_02810</name>
</gene>
<dbReference type="AlphaFoldDB" id="A0AAU9ESD5"/>
<keyword evidence="6" id="KW-1185">Reference proteome</keyword>
<dbReference type="Pfam" id="PF00936">
    <property type="entry name" value="BMC"/>
    <property type="match status" value="1"/>
</dbReference>
<dbReference type="GO" id="GO:0031469">
    <property type="term" value="C:bacterial microcompartment"/>
    <property type="evidence" value="ECO:0007669"/>
    <property type="project" value="UniProtKB-SubCell"/>
</dbReference>
<name>A0AAU9ESD5_9FIRM</name>
<dbReference type="SUPFAM" id="SSF143414">
    <property type="entry name" value="CcmK-like"/>
    <property type="match status" value="1"/>
</dbReference>
<sequence length="90" mass="9567">MKKALGFFEIRSMVAAIYAADVMVKAANVVIKDYNVVGSGVIAVVVEGDVSAVKAAVESAERLASPMAEVISVNVIPRPEEELDILFDDN</sequence>
<comment type="similarity">
    <text evidence="3">Belongs to the bacterial microcompartments protein family.</text>
</comment>